<evidence type="ECO:0000313" key="7">
    <source>
        <dbReference type="Proteomes" id="UP001305521"/>
    </source>
</evidence>
<dbReference type="EMBL" id="CP137852">
    <property type="protein sequence ID" value="WPB85997.1"/>
    <property type="molecule type" value="Genomic_DNA"/>
</dbReference>
<dbReference type="InterPro" id="IPR026575">
    <property type="entry name" value="GpdQ/CpdA-like"/>
</dbReference>
<evidence type="ECO:0000259" key="5">
    <source>
        <dbReference type="Pfam" id="PF00149"/>
    </source>
</evidence>
<dbReference type="PANTHER" id="PTHR42988">
    <property type="entry name" value="PHOSPHOHYDROLASE"/>
    <property type="match status" value="1"/>
</dbReference>
<dbReference type="Pfam" id="PF00149">
    <property type="entry name" value="Metallophos"/>
    <property type="match status" value="1"/>
</dbReference>
<evidence type="ECO:0000313" key="6">
    <source>
        <dbReference type="EMBL" id="WPB85997.1"/>
    </source>
</evidence>
<organism evidence="6 7">
    <name type="scientific">Sediminicoccus rosea</name>
    <dbReference type="NCBI Taxonomy" id="1225128"/>
    <lineage>
        <taxon>Bacteria</taxon>
        <taxon>Pseudomonadati</taxon>
        <taxon>Pseudomonadota</taxon>
        <taxon>Alphaproteobacteria</taxon>
        <taxon>Acetobacterales</taxon>
        <taxon>Roseomonadaceae</taxon>
        <taxon>Sediminicoccus</taxon>
    </lineage>
</organism>
<accession>A0ABZ0PK34</accession>
<sequence length="266" mass="29172">MFDFIHITDLHILPAGETNYGLDPAERLRMAVRSIAERHGPGSAAPAAFVIATGDLTHHGQPEAYAQLREILEGLPLPFHLMLGNHDERDHFRAAFPDQGVDEDGFVQQAIETEAGLFLLLDTKTPGTHAGALCEKRLAWLAARLAESEGAVFLFLHHPPMPVGIVQMDRIQMMHAAELAAVLAPHQPRIRHMFHGHLHRPLAGSWRGIPFSSIRGTAHQVALDLSERGTVPGSHEPAAYALVRVSDDAVIVHSHDYLDQSGPFDL</sequence>
<keyword evidence="3" id="KW-0408">Iron</keyword>
<proteinExistence type="inferred from homology"/>
<dbReference type="InterPro" id="IPR004843">
    <property type="entry name" value="Calcineurin-like_PHP"/>
</dbReference>
<keyword evidence="7" id="KW-1185">Reference proteome</keyword>
<dbReference type="InterPro" id="IPR050884">
    <property type="entry name" value="CNP_phosphodiesterase-III"/>
</dbReference>
<dbReference type="Proteomes" id="UP001305521">
    <property type="component" value="Chromosome"/>
</dbReference>
<evidence type="ECO:0000256" key="4">
    <source>
        <dbReference type="ARBA" id="ARBA00025742"/>
    </source>
</evidence>
<dbReference type="SUPFAM" id="SSF56300">
    <property type="entry name" value="Metallo-dependent phosphatases"/>
    <property type="match status" value="1"/>
</dbReference>
<dbReference type="RefSeq" id="WP_318649974.1">
    <property type="nucleotide sequence ID" value="NZ_CP137852.1"/>
</dbReference>
<evidence type="ECO:0000256" key="3">
    <source>
        <dbReference type="ARBA" id="ARBA00023004"/>
    </source>
</evidence>
<keyword evidence="2" id="KW-0378">Hydrolase</keyword>
<evidence type="ECO:0000256" key="2">
    <source>
        <dbReference type="ARBA" id="ARBA00022801"/>
    </source>
</evidence>
<dbReference type="InterPro" id="IPR029052">
    <property type="entry name" value="Metallo-depent_PP-like"/>
</dbReference>
<evidence type="ECO:0000256" key="1">
    <source>
        <dbReference type="ARBA" id="ARBA00022723"/>
    </source>
</evidence>
<feature type="domain" description="Calcineurin-like phosphoesterase" evidence="5">
    <location>
        <begin position="4"/>
        <end position="201"/>
    </location>
</feature>
<dbReference type="Gene3D" id="3.60.21.10">
    <property type="match status" value="1"/>
</dbReference>
<reference evidence="6 7" key="1">
    <citation type="submission" date="2023-11" db="EMBL/GenBank/DDBJ databases">
        <title>Arctic aerobic anoxygenic photoheterotroph Sediminicoccus rosea KRV36 adapts its photosynthesis to long days of polar summer.</title>
        <authorList>
            <person name="Tomasch J."/>
            <person name="Kopejtka K."/>
            <person name="Bily T."/>
            <person name="Gardiner A.T."/>
            <person name="Gardian Z."/>
            <person name="Shivaramu S."/>
            <person name="Koblizek M."/>
            <person name="Engelhardt F."/>
            <person name="Kaftan D."/>
        </authorList>
    </citation>
    <scope>NUCLEOTIDE SEQUENCE [LARGE SCALE GENOMIC DNA]</scope>
    <source>
        <strain evidence="6 7">R-30</strain>
    </source>
</reference>
<comment type="similarity">
    <text evidence="4">Belongs to the cyclic nucleotide phosphodiesterase class-III family.</text>
</comment>
<protein>
    <submittedName>
        <fullName evidence="6">Phosphodiesterase</fullName>
    </submittedName>
</protein>
<dbReference type="CDD" id="cd07402">
    <property type="entry name" value="MPP_GpdQ"/>
    <property type="match status" value="1"/>
</dbReference>
<dbReference type="PANTHER" id="PTHR42988:SF2">
    <property type="entry name" value="CYCLIC NUCLEOTIDE PHOSPHODIESTERASE CBUA0032-RELATED"/>
    <property type="match status" value="1"/>
</dbReference>
<gene>
    <name evidence="6" type="ORF">R9Z33_03810</name>
</gene>
<name>A0ABZ0PK34_9PROT</name>
<keyword evidence="1" id="KW-0479">Metal-binding</keyword>